<feature type="region of interest" description="Disordered" evidence="6">
    <location>
        <begin position="171"/>
        <end position="240"/>
    </location>
</feature>
<feature type="domain" description="Arf-GAP" evidence="7">
    <location>
        <begin position="12"/>
        <end position="134"/>
    </location>
</feature>
<dbReference type="AlphaFoldDB" id="A0A0V1PSJ7"/>
<evidence type="ECO:0000256" key="6">
    <source>
        <dbReference type="SAM" id="MobiDB-lite"/>
    </source>
</evidence>
<organism evidence="8 9">
    <name type="scientific">Debaryomyces fabryi</name>
    <dbReference type="NCBI Taxonomy" id="58627"/>
    <lineage>
        <taxon>Eukaryota</taxon>
        <taxon>Fungi</taxon>
        <taxon>Dikarya</taxon>
        <taxon>Ascomycota</taxon>
        <taxon>Saccharomycotina</taxon>
        <taxon>Pichiomycetes</taxon>
        <taxon>Debaryomycetaceae</taxon>
        <taxon>Debaryomyces</taxon>
    </lineage>
</organism>
<dbReference type="Gene3D" id="1.10.220.150">
    <property type="entry name" value="Arf GTPase activating protein"/>
    <property type="match status" value="1"/>
</dbReference>
<proteinExistence type="predicted"/>
<dbReference type="PRINTS" id="PR00405">
    <property type="entry name" value="REVINTRACTNG"/>
</dbReference>
<feature type="compositionally biased region" description="Polar residues" evidence="6">
    <location>
        <begin position="270"/>
        <end position="296"/>
    </location>
</feature>
<protein>
    <recommendedName>
        <fullName evidence="7">Arf-GAP domain-containing protein</fullName>
    </recommendedName>
</protein>
<evidence type="ECO:0000256" key="2">
    <source>
        <dbReference type="ARBA" id="ARBA00022723"/>
    </source>
</evidence>
<evidence type="ECO:0000259" key="7">
    <source>
        <dbReference type="PROSITE" id="PS50115"/>
    </source>
</evidence>
<dbReference type="GO" id="GO:0000139">
    <property type="term" value="C:Golgi membrane"/>
    <property type="evidence" value="ECO:0007669"/>
    <property type="project" value="GOC"/>
</dbReference>
<dbReference type="GO" id="GO:0008270">
    <property type="term" value="F:zinc ion binding"/>
    <property type="evidence" value="ECO:0007669"/>
    <property type="project" value="UniProtKB-KW"/>
</dbReference>
<keyword evidence="2" id="KW-0479">Metal-binding</keyword>
<evidence type="ECO:0000313" key="9">
    <source>
        <dbReference type="Proteomes" id="UP000054251"/>
    </source>
</evidence>
<dbReference type="InterPro" id="IPR038508">
    <property type="entry name" value="ArfGAP_dom_sf"/>
</dbReference>
<dbReference type="GeneID" id="26842031"/>
<keyword evidence="4" id="KW-0862">Zinc</keyword>
<evidence type="ECO:0000256" key="3">
    <source>
        <dbReference type="ARBA" id="ARBA00022771"/>
    </source>
</evidence>
<dbReference type="EMBL" id="LMYN01000163">
    <property type="protein sequence ID" value="KRZ99207.1"/>
    <property type="molecule type" value="Genomic_DNA"/>
</dbReference>
<dbReference type="PANTHER" id="PTHR45686">
    <property type="entry name" value="ADP-RIBOSYLATION FACTOR GTPASE ACTIVATING PROTEIN 3, ISOFORM H-RELATED"/>
    <property type="match status" value="1"/>
</dbReference>
<evidence type="ECO:0000313" key="8">
    <source>
        <dbReference type="EMBL" id="KRZ99207.1"/>
    </source>
</evidence>
<dbReference type="InterPro" id="IPR001164">
    <property type="entry name" value="ArfGAP_dom"/>
</dbReference>
<dbReference type="PANTHER" id="PTHR45686:SF4">
    <property type="entry name" value="ADP-RIBOSYLATION FACTOR GTPASE ACTIVATING PROTEIN 3, ISOFORM H"/>
    <property type="match status" value="1"/>
</dbReference>
<dbReference type="GO" id="GO:0048205">
    <property type="term" value="P:COPI coating of Golgi vesicle"/>
    <property type="evidence" value="ECO:0007669"/>
    <property type="project" value="TreeGrafter"/>
</dbReference>
<dbReference type="Proteomes" id="UP000054251">
    <property type="component" value="Unassembled WGS sequence"/>
</dbReference>
<feature type="compositionally biased region" description="Polar residues" evidence="6">
    <location>
        <begin position="171"/>
        <end position="192"/>
    </location>
</feature>
<dbReference type="Pfam" id="PF01412">
    <property type="entry name" value="ArfGap"/>
    <property type="match status" value="1"/>
</dbReference>
<dbReference type="PROSITE" id="PS50115">
    <property type="entry name" value="ARFGAP"/>
    <property type="match status" value="1"/>
</dbReference>
<sequence>MSDSMATKEEATKVFNKLKQQPANQVCFDCSNKNPTWTSIPFGILLCLECSAAHRNLGVHISFVKSSNLDSWQRIQLRHFKFGGNQVAKEFYTKNGGSKFLGNKDGVDINAKYTAPVALKYKEKLKQKAQQDEAKHPDEITIDDLEESGGLLTDSSNNVSTDDFFSNWTKPINSTPSPLSSKNITPNASNDDLSVKKPVTTRTTSRLVNNSSGANQPKKSILSSKGNGPRNSRLANKRINKETEAIDFEEIERKAKQEAEEAKALGYKPTTENPTDIESTNASKNEPKKSSLSLGSRKQDTEELDESPAKNVPIKETTQKFQKLGFGMTAGSNEVVNEKSKNFKPIKYTGEVSNKFGTQKGISSDEYFGRGPRFDETANAEARDKLQSFNGAQSISSSSYFGEDESAQNNTHQGAGLTDIESSAREFASRFSGNANQDLDVLKDAFEEGANKLGSYLRDFLR</sequence>
<gene>
    <name evidence="8" type="ORF">AC631_05022</name>
</gene>
<feature type="compositionally biased region" description="Polar residues" evidence="6">
    <location>
        <begin position="200"/>
        <end position="234"/>
    </location>
</feature>
<keyword evidence="1" id="KW-0343">GTPase activation</keyword>
<evidence type="ECO:0000256" key="1">
    <source>
        <dbReference type="ARBA" id="ARBA00022468"/>
    </source>
</evidence>
<feature type="region of interest" description="Disordered" evidence="6">
    <location>
        <begin position="396"/>
        <end position="417"/>
    </location>
</feature>
<name>A0A0V1PSJ7_9ASCO</name>
<feature type="region of interest" description="Disordered" evidence="6">
    <location>
        <begin position="257"/>
        <end position="316"/>
    </location>
</feature>
<accession>A0A0V1PSJ7</accession>
<comment type="caution">
    <text evidence="8">The sequence shown here is derived from an EMBL/GenBank/DDBJ whole genome shotgun (WGS) entry which is preliminary data.</text>
</comment>
<dbReference type="RefSeq" id="XP_015465310.1">
    <property type="nucleotide sequence ID" value="XM_015613851.1"/>
</dbReference>
<dbReference type="SUPFAM" id="SSF57863">
    <property type="entry name" value="ArfGap/RecO-like zinc finger"/>
    <property type="match status" value="1"/>
</dbReference>
<evidence type="ECO:0000256" key="5">
    <source>
        <dbReference type="PROSITE-ProRule" id="PRU00288"/>
    </source>
</evidence>
<evidence type="ECO:0000256" key="4">
    <source>
        <dbReference type="ARBA" id="ARBA00022833"/>
    </source>
</evidence>
<dbReference type="OrthoDB" id="983479at2759"/>
<dbReference type="CDD" id="cd08831">
    <property type="entry name" value="ArfGap_ArfGap2_3_like"/>
    <property type="match status" value="1"/>
</dbReference>
<reference evidence="8 9" key="1">
    <citation type="submission" date="2015-11" db="EMBL/GenBank/DDBJ databases">
        <title>The genome of Debaryomyces fabryi.</title>
        <authorList>
            <person name="Tafer H."/>
            <person name="Lopandic K."/>
        </authorList>
    </citation>
    <scope>NUCLEOTIDE SEQUENCE [LARGE SCALE GENOMIC DNA]</scope>
    <source>
        <strain evidence="8 9">CBS 789</strain>
    </source>
</reference>
<dbReference type="InterPro" id="IPR037278">
    <property type="entry name" value="ARFGAP/RecO"/>
</dbReference>
<dbReference type="GO" id="GO:0005096">
    <property type="term" value="F:GTPase activator activity"/>
    <property type="evidence" value="ECO:0007669"/>
    <property type="project" value="UniProtKB-KW"/>
</dbReference>
<keyword evidence="3 5" id="KW-0863">Zinc-finger</keyword>
<dbReference type="SMART" id="SM00105">
    <property type="entry name" value="ArfGap"/>
    <property type="match status" value="1"/>
</dbReference>
<keyword evidence="9" id="KW-1185">Reference proteome</keyword>